<reference evidence="9" key="1">
    <citation type="submission" date="2020-04" db="EMBL/GenBank/DDBJ databases">
        <title>Deep metagenomics examines the oral microbiome during advanced dental caries in children, revealing novel taxa and co-occurrences with host molecules.</title>
        <authorList>
            <person name="Baker J.L."/>
            <person name="Morton J.T."/>
            <person name="Dinis M."/>
            <person name="Alvarez R."/>
            <person name="Tran N.C."/>
            <person name="Knight R."/>
            <person name="Edlund A."/>
        </authorList>
    </citation>
    <scope>NUCLEOTIDE SEQUENCE</scope>
    <source>
        <strain evidence="9">JCVI_32_bin.14</strain>
    </source>
</reference>
<name>A0A930B6T7_9FIRM</name>
<evidence type="ECO:0000256" key="6">
    <source>
        <dbReference type="PIRSR" id="PIRSR001430-2"/>
    </source>
</evidence>
<dbReference type="EMBL" id="JABZMK010000068">
    <property type="protein sequence ID" value="MBF1129923.1"/>
    <property type="molecule type" value="Genomic_DNA"/>
</dbReference>
<dbReference type="EC" id="5.4.99.12" evidence="4"/>
<organism evidence="9 10">
    <name type="scientific">Dialister invisus</name>
    <dbReference type="NCBI Taxonomy" id="218538"/>
    <lineage>
        <taxon>Bacteria</taxon>
        <taxon>Bacillati</taxon>
        <taxon>Bacillota</taxon>
        <taxon>Negativicutes</taxon>
        <taxon>Veillonellales</taxon>
        <taxon>Veillonellaceae</taxon>
        <taxon>Dialister</taxon>
    </lineage>
</organism>
<comment type="catalytic activity">
    <reaction evidence="4 7">
        <text>uridine(38/39/40) in tRNA = pseudouridine(38/39/40) in tRNA</text>
        <dbReference type="Rhea" id="RHEA:22376"/>
        <dbReference type="Rhea" id="RHEA-COMP:10085"/>
        <dbReference type="Rhea" id="RHEA-COMP:10087"/>
        <dbReference type="ChEBI" id="CHEBI:65314"/>
        <dbReference type="ChEBI" id="CHEBI:65315"/>
        <dbReference type="EC" id="5.4.99.12"/>
    </reaction>
</comment>
<comment type="caution">
    <text evidence="9">The sequence shown here is derived from an EMBL/GenBank/DDBJ whole genome shotgun (WGS) entry which is preliminary data.</text>
</comment>
<gene>
    <name evidence="4 9" type="primary">truA</name>
    <name evidence="9" type="ORF">HXL70_07785</name>
</gene>
<evidence type="ECO:0000313" key="9">
    <source>
        <dbReference type="EMBL" id="MBF1129923.1"/>
    </source>
</evidence>
<feature type="binding site" evidence="4 6">
    <location>
        <position position="110"/>
    </location>
    <ligand>
        <name>substrate</name>
    </ligand>
</feature>
<evidence type="ECO:0000256" key="7">
    <source>
        <dbReference type="RuleBase" id="RU003792"/>
    </source>
</evidence>
<dbReference type="HAMAP" id="MF_00171">
    <property type="entry name" value="TruA"/>
    <property type="match status" value="1"/>
</dbReference>
<dbReference type="InterPro" id="IPR020097">
    <property type="entry name" value="PsdUridine_synth_TruA_a/b_dom"/>
</dbReference>
<evidence type="ECO:0000256" key="1">
    <source>
        <dbReference type="ARBA" id="ARBA00009375"/>
    </source>
</evidence>
<evidence type="ECO:0000256" key="2">
    <source>
        <dbReference type="ARBA" id="ARBA00022694"/>
    </source>
</evidence>
<comment type="similarity">
    <text evidence="1 4 7">Belongs to the tRNA pseudouridine synthase TruA family.</text>
</comment>
<dbReference type="InterPro" id="IPR020103">
    <property type="entry name" value="PsdUridine_synth_cat_dom_sf"/>
</dbReference>
<feature type="domain" description="Pseudouridine synthase I TruA alpha/beta" evidence="8">
    <location>
        <begin position="9"/>
        <end position="102"/>
    </location>
</feature>
<evidence type="ECO:0000256" key="4">
    <source>
        <dbReference type="HAMAP-Rule" id="MF_00171"/>
    </source>
</evidence>
<sequence>MRNIRITLAYEGTAYSGFQRQENSITVQEILETALQKLTGTKTTLYFVARTDAGVHAYGQECTFYTESSIPGDRFIFALNILLPPDIRVTESREVPYDFSVRRNNYGKIYGYLLTEEKDCPPFFKRYTWQTGRKLDISKMEKAAEVLSGTHDFTSFRGNNSVPASPVRTIHDIRIIKKHHFFHIFVTGEGFLYHMVRNIAGALADAGTGKLTPKDLREILEAKDRKFLGATAPAHGLCLLKVYFTPVTKELTEKTICGSYAPWSV</sequence>
<comment type="caution">
    <text evidence="4">Lacks conserved residue(s) required for the propagation of feature annotation.</text>
</comment>
<keyword evidence="2 4" id="KW-0819">tRNA processing</keyword>
<dbReference type="Proteomes" id="UP000757890">
    <property type="component" value="Unassembled WGS sequence"/>
</dbReference>
<evidence type="ECO:0000256" key="3">
    <source>
        <dbReference type="ARBA" id="ARBA00023235"/>
    </source>
</evidence>
<evidence type="ECO:0000259" key="8">
    <source>
        <dbReference type="Pfam" id="PF01416"/>
    </source>
</evidence>
<dbReference type="InterPro" id="IPR001406">
    <property type="entry name" value="PsdUridine_synth_TruA"/>
</dbReference>
<dbReference type="Gene3D" id="3.30.70.660">
    <property type="entry name" value="Pseudouridine synthase I, catalytic domain, C-terminal subdomain"/>
    <property type="match status" value="1"/>
</dbReference>
<comment type="function">
    <text evidence="4">Formation of pseudouridine at positions 38, 39 and 40 in the anticodon stem and loop of transfer RNAs.</text>
</comment>
<dbReference type="GO" id="GO:0031119">
    <property type="term" value="P:tRNA pseudouridine synthesis"/>
    <property type="evidence" value="ECO:0007669"/>
    <property type="project" value="UniProtKB-UniRule"/>
</dbReference>
<dbReference type="GO" id="GO:0160147">
    <property type="term" value="F:tRNA pseudouridine(38-40) synthase activity"/>
    <property type="evidence" value="ECO:0007669"/>
    <property type="project" value="UniProtKB-EC"/>
</dbReference>
<dbReference type="SUPFAM" id="SSF55120">
    <property type="entry name" value="Pseudouridine synthase"/>
    <property type="match status" value="1"/>
</dbReference>
<dbReference type="GO" id="GO:0003723">
    <property type="term" value="F:RNA binding"/>
    <property type="evidence" value="ECO:0007669"/>
    <property type="project" value="InterPro"/>
</dbReference>
<dbReference type="InterPro" id="IPR020095">
    <property type="entry name" value="PsdUridine_synth_TruA_C"/>
</dbReference>
<dbReference type="Gene3D" id="3.30.70.580">
    <property type="entry name" value="Pseudouridine synthase I, catalytic domain, N-terminal subdomain"/>
    <property type="match status" value="1"/>
</dbReference>
<comment type="subunit">
    <text evidence="4">Homodimer.</text>
</comment>
<dbReference type="AlphaFoldDB" id="A0A930B6T7"/>
<protein>
    <recommendedName>
        <fullName evidence="4">tRNA pseudouridine synthase A</fullName>
        <ecNumber evidence="4">5.4.99.12</ecNumber>
    </recommendedName>
    <alternativeName>
        <fullName evidence="4">tRNA pseudouridine(38-40) synthase</fullName>
    </alternativeName>
    <alternativeName>
        <fullName evidence="4">tRNA pseudouridylate synthase I</fullName>
    </alternativeName>
    <alternativeName>
        <fullName evidence="4">tRNA-uridine isomerase I</fullName>
    </alternativeName>
</protein>
<dbReference type="NCBIfam" id="TIGR00071">
    <property type="entry name" value="hisT_truA"/>
    <property type="match status" value="1"/>
</dbReference>
<dbReference type="PANTHER" id="PTHR11142:SF0">
    <property type="entry name" value="TRNA PSEUDOURIDINE SYNTHASE-LIKE 1"/>
    <property type="match status" value="1"/>
</dbReference>
<accession>A0A930B6T7</accession>
<evidence type="ECO:0000313" key="10">
    <source>
        <dbReference type="Proteomes" id="UP000757890"/>
    </source>
</evidence>
<evidence type="ECO:0000256" key="5">
    <source>
        <dbReference type="PIRSR" id="PIRSR001430-1"/>
    </source>
</evidence>
<dbReference type="CDD" id="cd02570">
    <property type="entry name" value="PseudoU_synth_EcTruA"/>
    <property type="match status" value="1"/>
</dbReference>
<proteinExistence type="inferred from homology"/>
<keyword evidence="3 4" id="KW-0413">Isomerase</keyword>
<dbReference type="PIRSF" id="PIRSF001430">
    <property type="entry name" value="tRNA_psdUrid_synth"/>
    <property type="match status" value="1"/>
</dbReference>
<dbReference type="Pfam" id="PF01416">
    <property type="entry name" value="PseudoU_synth_1"/>
    <property type="match status" value="2"/>
</dbReference>
<dbReference type="PANTHER" id="PTHR11142">
    <property type="entry name" value="PSEUDOURIDYLATE SYNTHASE"/>
    <property type="match status" value="1"/>
</dbReference>
<feature type="domain" description="Pseudouridine synthase I TruA alpha/beta" evidence="8">
    <location>
        <begin position="143"/>
        <end position="244"/>
    </location>
</feature>
<dbReference type="InterPro" id="IPR020094">
    <property type="entry name" value="TruA/RsuA/RluB/E/F_N"/>
</dbReference>
<feature type="active site" description="Nucleophile" evidence="4 5">
    <location>
        <position position="52"/>
    </location>
</feature>